<sequence>MVINISDAALKWFQEEVELTKGDKVRFYTQIYGSSPIQESFALGFTVDNEPIDMSVKTEVEGITFFIEGTDLWFFNGHDLHVDYNQQKDEVEYSYTKSE</sequence>
<dbReference type="eggNOG" id="COG4841">
    <property type="taxonomic scope" value="Bacteria"/>
</dbReference>
<dbReference type="RefSeq" id="WP_007087333.1">
    <property type="nucleotide sequence ID" value="NZ_AJLS01000138.1"/>
</dbReference>
<dbReference type="PIRSF" id="PIRSF034852">
    <property type="entry name" value="UCP034852"/>
    <property type="match status" value="1"/>
</dbReference>
<proteinExistence type="inferred from homology"/>
<name>K6CXT5_9BACI</name>
<protein>
    <submittedName>
        <fullName evidence="2">HesB/YadR/YfhF family protein</fullName>
    </submittedName>
</protein>
<dbReference type="InterPro" id="IPR008326">
    <property type="entry name" value="PdhI-like"/>
</dbReference>
<keyword evidence="3" id="KW-1185">Reference proteome</keyword>
<gene>
    <name evidence="2" type="ORF">BABA_21706</name>
</gene>
<comment type="caution">
    <text evidence="2">The sequence shown here is derived from an EMBL/GenBank/DDBJ whole genome shotgun (WGS) entry which is preliminary data.</text>
</comment>
<evidence type="ECO:0000256" key="1">
    <source>
        <dbReference type="ARBA" id="ARBA00006718"/>
    </source>
</evidence>
<comment type="similarity">
    <text evidence="1">Belongs to the HesB/IscA family.</text>
</comment>
<evidence type="ECO:0000313" key="2">
    <source>
        <dbReference type="EMBL" id="EKN65022.1"/>
    </source>
</evidence>
<dbReference type="AlphaFoldDB" id="K6CXT5"/>
<dbReference type="PATRIC" id="fig|1117379.3.peg.4499"/>
<dbReference type="EMBL" id="AJLS01000138">
    <property type="protein sequence ID" value="EKN65022.1"/>
    <property type="molecule type" value="Genomic_DNA"/>
</dbReference>
<dbReference type="Proteomes" id="UP000006316">
    <property type="component" value="Unassembled WGS sequence"/>
</dbReference>
<dbReference type="OrthoDB" id="1645729at2"/>
<evidence type="ECO:0000313" key="3">
    <source>
        <dbReference type="Proteomes" id="UP000006316"/>
    </source>
</evidence>
<dbReference type="InterPro" id="IPR035903">
    <property type="entry name" value="HesB-like_dom_sf"/>
</dbReference>
<reference evidence="2 3" key="1">
    <citation type="journal article" date="2012" name="Front. Microbiol.">
        <title>Redundancy and modularity in membrane-associated dissimilatory nitrate reduction in Bacillus.</title>
        <authorList>
            <person name="Heylen K."/>
            <person name="Keltjens J."/>
        </authorList>
    </citation>
    <scope>NUCLEOTIDE SEQUENCE [LARGE SCALE GENOMIC DNA]</scope>
    <source>
        <strain evidence="3">LMG 21833T</strain>
    </source>
</reference>
<organism evidence="2 3">
    <name type="scientific">Neobacillus bataviensis LMG 21833</name>
    <dbReference type="NCBI Taxonomy" id="1117379"/>
    <lineage>
        <taxon>Bacteria</taxon>
        <taxon>Bacillati</taxon>
        <taxon>Bacillota</taxon>
        <taxon>Bacilli</taxon>
        <taxon>Bacillales</taxon>
        <taxon>Bacillaceae</taxon>
        <taxon>Neobacillus</taxon>
    </lineage>
</organism>
<accession>K6CXT5</accession>
<dbReference type="SUPFAM" id="SSF89360">
    <property type="entry name" value="HesB-like domain"/>
    <property type="match status" value="1"/>
</dbReference>
<dbReference type="STRING" id="1117379.BABA_21706"/>